<dbReference type="Proteomes" id="UP001165960">
    <property type="component" value="Unassembled WGS sequence"/>
</dbReference>
<accession>A0ACC2SH27</accession>
<organism evidence="1 2">
    <name type="scientific">Entomophthora muscae</name>
    <dbReference type="NCBI Taxonomy" id="34485"/>
    <lineage>
        <taxon>Eukaryota</taxon>
        <taxon>Fungi</taxon>
        <taxon>Fungi incertae sedis</taxon>
        <taxon>Zoopagomycota</taxon>
        <taxon>Entomophthoromycotina</taxon>
        <taxon>Entomophthoromycetes</taxon>
        <taxon>Entomophthorales</taxon>
        <taxon>Entomophthoraceae</taxon>
        <taxon>Entomophthora</taxon>
    </lineage>
</organism>
<dbReference type="EMBL" id="QTSX02005054">
    <property type="protein sequence ID" value="KAJ9061602.1"/>
    <property type="molecule type" value="Genomic_DNA"/>
</dbReference>
<comment type="caution">
    <text evidence="1">The sequence shown here is derived from an EMBL/GenBank/DDBJ whole genome shotgun (WGS) entry which is preliminary data.</text>
</comment>
<reference evidence="1" key="1">
    <citation type="submission" date="2022-04" db="EMBL/GenBank/DDBJ databases">
        <title>Genome of the entomopathogenic fungus Entomophthora muscae.</title>
        <authorList>
            <person name="Elya C."/>
            <person name="Lovett B.R."/>
            <person name="Lee E."/>
            <person name="Macias A.M."/>
            <person name="Hajek A.E."/>
            <person name="De Bivort B.L."/>
            <person name="Kasson M.T."/>
            <person name="De Fine Licht H.H."/>
            <person name="Stajich J.E."/>
        </authorList>
    </citation>
    <scope>NUCLEOTIDE SEQUENCE</scope>
    <source>
        <strain evidence="1">Berkeley</strain>
    </source>
</reference>
<protein>
    <submittedName>
        <fullName evidence="1">Uncharacterized protein</fullName>
    </submittedName>
</protein>
<gene>
    <name evidence="1" type="ORF">DSO57_1018918</name>
</gene>
<proteinExistence type="predicted"/>
<evidence type="ECO:0000313" key="2">
    <source>
        <dbReference type="Proteomes" id="UP001165960"/>
    </source>
</evidence>
<keyword evidence="2" id="KW-1185">Reference proteome</keyword>
<name>A0ACC2SH27_9FUNG</name>
<evidence type="ECO:0000313" key="1">
    <source>
        <dbReference type="EMBL" id="KAJ9061602.1"/>
    </source>
</evidence>
<sequence length="81" mass="9044">MGYLPAPDRAGARHQLPPIRHTGGSLYQQDLGILAARVKKSTGQWHLVDNAICNHPAASRKLDLPGMGWNRSIFICRAREW</sequence>